<dbReference type="Gene3D" id="1.10.274.70">
    <property type="match status" value="1"/>
</dbReference>
<name>A0A6M3YC03_ARAVE</name>
<organism evidence="4">
    <name type="scientific">Araneus ventricosus</name>
    <name type="common">Orbweaver spider</name>
    <name type="synonym">Epeira ventricosa</name>
    <dbReference type="NCBI Taxonomy" id="182803"/>
    <lineage>
        <taxon>Eukaryota</taxon>
        <taxon>Metazoa</taxon>
        <taxon>Ecdysozoa</taxon>
        <taxon>Arthropoda</taxon>
        <taxon>Chelicerata</taxon>
        <taxon>Arachnida</taxon>
        <taxon>Araneae</taxon>
        <taxon>Araneomorphae</taxon>
        <taxon>Entelegynae</taxon>
        <taxon>Araneoidea</taxon>
        <taxon>Araneidae</taxon>
        <taxon>Araneus</taxon>
    </lineage>
</organism>
<proteinExistence type="evidence at transcript level"/>
<evidence type="ECO:0000313" key="4">
    <source>
        <dbReference type="EMBL" id="QJI08124.1"/>
    </source>
</evidence>
<accession>A0A6M3YC03</accession>
<feature type="domain" description="Spidroin N-terminal" evidence="3">
    <location>
        <begin position="27"/>
        <end position="150"/>
    </location>
</feature>
<dbReference type="EMBL" id="MN958102">
    <property type="protein sequence ID" value="QJI08124.1"/>
    <property type="molecule type" value="mRNA"/>
</dbReference>
<sequence>MTWTARLALSLLAVICSQSLFALGQSPWQNARMAENFMSSFSTALGQSQAFSSDQMDDIMSICDSIQSGVDRMDRSGKTSANKLQAMNMAFASAVAEIAIAEGGGQSAQVKTNAVADALASAFLQTTGVVNTQFVNEIRTLISMFAQANAVSSSSSSVSASTGGQGGQGGYGGGAYGGQGAASSAAAASAAASRLSSPSAALRVSSAVSSLVSSGGPSSPAALSSTISNVVSQISASNPGLSGCDVLVQALLEIVSALVHILGSANIGQVNSSAAGQSASLVGQSVYQALS</sequence>
<gene>
    <name evidence="4" type="primary">MaSp1</name>
</gene>
<dbReference type="Gene3D" id="1.10.10.1350">
    <property type="entry name" value="Spidroin domain, C-terminal domain"/>
    <property type="match status" value="1"/>
</dbReference>
<dbReference type="InterPro" id="IPR021001">
    <property type="entry name" value="Spidroin_C"/>
</dbReference>
<protein>
    <submittedName>
        <fullName evidence="4">Major ampullate spidroin 1</fullName>
    </submittedName>
</protein>
<feature type="signal peptide" evidence="1">
    <location>
        <begin position="1"/>
        <end position="24"/>
    </location>
</feature>
<dbReference type="InterPro" id="IPR038243">
    <property type="entry name" value="Spidroin_N_sf"/>
</dbReference>
<feature type="domain" description="Spidroin C-terminal" evidence="2">
    <location>
        <begin position="190"/>
        <end position="275"/>
    </location>
</feature>
<feature type="chain" id="PRO_5026857247" evidence="1">
    <location>
        <begin position="25"/>
        <end position="291"/>
    </location>
</feature>
<reference evidence="4" key="1">
    <citation type="journal article" date="2020" name="Int. J. Biol. Macromol.">
        <title>Properties of two spliceoforms of major ampullate spidroin 1 reveal unique functions of N-linker region.</title>
        <authorList>
            <person name="Wang K."/>
            <person name="Wen R."/>
            <person name="Meng Q."/>
        </authorList>
    </citation>
    <scope>NUCLEOTIDE SEQUENCE</scope>
    <source>
        <strain evidence="4">MaSp1-876</strain>
    </source>
</reference>
<dbReference type="InterPro" id="IPR031913">
    <property type="entry name" value="Spidroin_N"/>
</dbReference>
<dbReference type="Pfam" id="PF16763">
    <property type="entry name" value="Spidroin_N"/>
    <property type="match status" value="1"/>
</dbReference>
<evidence type="ECO:0000259" key="2">
    <source>
        <dbReference type="Pfam" id="PF11260"/>
    </source>
</evidence>
<dbReference type="Pfam" id="PF11260">
    <property type="entry name" value="Spidroin_MaSp"/>
    <property type="match status" value="1"/>
</dbReference>
<dbReference type="InterPro" id="IPR038542">
    <property type="entry name" value="Spidroin_C_sf"/>
</dbReference>
<evidence type="ECO:0000259" key="3">
    <source>
        <dbReference type="Pfam" id="PF16763"/>
    </source>
</evidence>
<dbReference type="AlphaFoldDB" id="A0A6M3YC03"/>
<keyword evidence="1" id="KW-0732">Signal</keyword>
<evidence type="ECO:0000256" key="1">
    <source>
        <dbReference type="SAM" id="SignalP"/>
    </source>
</evidence>